<dbReference type="Proteomes" id="UP000515145">
    <property type="component" value="Chromosome 12"/>
</dbReference>
<evidence type="ECO:0000256" key="2">
    <source>
        <dbReference type="SAM" id="Phobius"/>
    </source>
</evidence>
<dbReference type="AlphaFoldDB" id="A0A6P7JBZ3"/>
<evidence type="ECO:0000256" key="1">
    <source>
        <dbReference type="SAM" id="MobiDB-lite"/>
    </source>
</evidence>
<sequence length="79" mass="8960">MEDLWCVALGVFQLWLFVVVFFITLPAMFGLSLGVTGLYIQILVKILEWATLRIQRGRQEQPSVPVPLPNGLFTTTTHK</sequence>
<accession>A0A6P7JBZ3</accession>
<protein>
    <submittedName>
        <fullName evidence="4">Glycerol-3-phosphate acyltransferase 3-like</fullName>
    </submittedName>
</protein>
<keyword evidence="2" id="KW-0812">Transmembrane</keyword>
<dbReference type="OrthoDB" id="8937971at2759"/>
<keyword evidence="2" id="KW-1133">Transmembrane helix</keyword>
<proteinExistence type="predicted"/>
<feature type="transmembrane region" description="Helical" evidence="2">
    <location>
        <begin position="12"/>
        <end position="40"/>
    </location>
</feature>
<evidence type="ECO:0000313" key="4">
    <source>
        <dbReference type="RefSeq" id="XP_028274329.1"/>
    </source>
</evidence>
<evidence type="ECO:0000313" key="3">
    <source>
        <dbReference type="Proteomes" id="UP000515145"/>
    </source>
</evidence>
<gene>
    <name evidence="4" type="primary">LOC114444129</name>
</gene>
<dbReference type="InParanoid" id="A0A6P7JBZ3"/>
<keyword evidence="2" id="KW-0472">Membrane</keyword>
<name>A0A6P7JBZ3_9TELE</name>
<organism evidence="3 4">
    <name type="scientific">Parambassis ranga</name>
    <name type="common">Indian glassy fish</name>
    <dbReference type="NCBI Taxonomy" id="210632"/>
    <lineage>
        <taxon>Eukaryota</taxon>
        <taxon>Metazoa</taxon>
        <taxon>Chordata</taxon>
        <taxon>Craniata</taxon>
        <taxon>Vertebrata</taxon>
        <taxon>Euteleostomi</taxon>
        <taxon>Actinopterygii</taxon>
        <taxon>Neopterygii</taxon>
        <taxon>Teleostei</taxon>
        <taxon>Neoteleostei</taxon>
        <taxon>Acanthomorphata</taxon>
        <taxon>Ovalentaria</taxon>
        <taxon>Ambassidae</taxon>
        <taxon>Parambassis</taxon>
    </lineage>
</organism>
<keyword evidence="3" id="KW-1185">Reference proteome</keyword>
<dbReference type="GeneID" id="114444129"/>
<reference evidence="4" key="1">
    <citation type="submission" date="2025-08" db="UniProtKB">
        <authorList>
            <consortium name="RefSeq"/>
        </authorList>
    </citation>
    <scope>IDENTIFICATION</scope>
</reference>
<feature type="region of interest" description="Disordered" evidence="1">
    <location>
        <begin position="58"/>
        <end position="79"/>
    </location>
</feature>
<dbReference type="RefSeq" id="XP_028274329.1">
    <property type="nucleotide sequence ID" value="XM_028418528.1"/>
</dbReference>